<gene>
    <name evidence="7" type="ORF">H9757_11455</name>
</gene>
<evidence type="ECO:0000313" key="8">
    <source>
        <dbReference type="Proteomes" id="UP000823894"/>
    </source>
</evidence>
<dbReference type="PANTHER" id="PTHR30511:SF0">
    <property type="entry name" value="ALANINE RACEMASE, CATABOLIC-RELATED"/>
    <property type="match status" value="1"/>
</dbReference>
<evidence type="ECO:0000256" key="3">
    <source>
        <dbReference type="ARBA" id="ARBA00023235"/>
    </source>
</evidence>
<comment type="cofactor">
    <cofactor evidence="1 4">
        <name>pyridoxal 5'-phosphate</name>
        <dbReference type="ChEBI" id="CHEBI:597326"/>
    </cofactor>
</comment>
<accession>A0A9D2SXR5</accession>
<feature type="non-terminal residue" evidence="7">
    <location>
        <position position="298"/>
    </location>
</feature>
<keyword evidence="2 4" id="KW-0663">Pyridoxal phosphate</keyword>
<dbReference type="PRINTS" id="PR00992">
    <property type="entry name" value="ALARACEMASE"/>
</dbReference>
<evidence type="ECO:0000256" key="5">
    <source>
        <dbReference type="SAM" id="MobiDB-lite"/>
    </source>
</evidence>
<dbReference type="Proteomes" id="UP000823894">
    <property type="component" value="Unassembled WGS sequence"/>
</dbReference>
<dbReference type="AlphaFoldDB" id="A0A9D2SXR5"/>
<evidence type="ECO:0000256" key="4">
    <source>
        <dbReference type="PIRSR" id="PIRSR600821-50"/>
    </source>
</evidence>
<proteinExistence type="predicted"/>
<evidence type="ECO:0000256" key="2">
    <source>
        <dbReference type="ARBA" id="ARBA00022898"/>
    </source>
</evidence>
<reference evidence="7" key="1">
    <citation type="journal article" date="2021" name="PeerJ">
        <title>Extensive microbial diversity within the chicken gut microbiome revealed by metagenomics and culture.</title>
        <authorList>
            <person name="Gilroy R."/>
            <person name="Ravi A."/>
            <person name="Getino M."/>
            <person name="Pursley I."/>
            <person name="Horton D.L."/>
            <person name="Alikhan N.F."/>
            <person name="Baker D."/>
            <person name="Gharbi K."/>
            <person name="Hall N."/>
            <person name="Watson M."/>
            <person name="Adriaenssens E.M."/>
            <person name="Foster-Nyarko E."/>
            <person name="Jarju S."/>
            <person name="Secka A."/>
            <person name="Antonio M."/>
            <person name="Oren A."/>
            <person name="Chaudhuri R.R."/>
            <person name="La Ragione R."/>
            <person name="Hildebrand F."/>
            <person name="Pallen M.J."/>
        </authorList>
    </citation>
    <scope>NUCLEOTIDE SEQUENCE</scope>
    <source>
        <strain evidence="7">ChiGjej1B1-1692</strain>
    </source>
</reference>
<organism evidence="7 8">
    <name type="scientific">Candidatus Mediterraneibacter faecigallinarum</name>
    <dbReference type="NCBI Taxonomy" id="2838669"/>
    <lineage>
        <taxon>Bacteria</taxon>
        <taxon>Bacillati</taxon>
        <taxon>Bacillota</taxon>
        <taxon>Clostridia</taxon>
        <taxon>Lachnospirales</taxon>
        <taxon>Lachnospiraceae</taxon>
        <taxon>Mediterraneibacter</taxon>
    </lineage>
</organism>
<dbReference type="EC" id="5.1.1.1" evidence="7"/>
<protein>
    <submittedName>
        <fullName evidence="7">Alanine racemase</fullName>
        <ecNumber evidence="7">5.1.1.1</ecNumber>
    </submittedName>
</protein>
<evidence type="ECO:0000256" key="1">
    <source>
        <dbReference type="ARBA" id="ARBA00001933"/>
    </source>
</evidence>
<dbReference type="Pfam" id="PF01168">
    <property type="entry name" value="Ala_racemase_N"/>
    <property type="match status" value="2"/>
</dbReference>
<dbReference type="InterPro" id="IPR001608">
    <property type="entry name" value="Ala_racemase_N"/>
</dbReference>
<dbReference type="GO" id="GO:0030170">
    <property type="term" value="F:pyridoxal phosphate binding"/>
    <property type="evidence" value="ECO:0007669"/>
    <property type="project" value="TreeGrafter"/>
</dbReference>
<dbReference type="InterPro" id="IPR020622">
    <property type="entry name" value="Ala_racemase_pyridoxalP-BS"/>
</dbReference>
<dbReference type="PANTHER" id="PTHR30511">
    <property type="entry name" value="ALANINE RACEMASE"/>
    <property type="match status" value="1"/>
</dbReference>
<dbReference type="EMBL" id="DWWK01000190">
    <property type="protein sequence ID" value="HJC39658.1"/>
    <property type="molecule type" value="Genomic_DNA"/>
</dbReference>
<dbReference type="Gene3D" id="3.20.20.10">
    <property type="entry name" value="Alanine racemase"/>
    <property type="match status" value="2"/>
</dbReference>
<feature type="region of interest" description="Disordered" evidence="5">
    <location>
        <begin position="146"/>
        <end position="168"/>
    </location>
</feature>
<evidence type="ECO:0000313" key="7">
    <source>
        <dbReference type="EMBL" id="HJC39658.1"/>
    </source>
</evidence>
<dbReference type="InterPro" id="IPR000821">
    <property type="entry name" value="Ala_racemase"/>
</dbReference>
<dbReference type="GO" id="GO:0030632">
    <property type="term" value="P:D-alanine biosynthetic process"/>
    <property type="evidence" value="ECO:0007669"/>
    <property type="project" value="TreeGrafter"/>
</dbReference>
<dbReference type="PROSITE" id="PS00395">
    <property type="entry name" value="ALANINE_RACEMASE"/>
    <property type="match status" value="1"/>
</dbReference>
<feature type="domain" description="Alanine racemase N-terminal" evidence="6">
    <location>
        <begin position="175"/>
        <end position="283"/>
    </location>
</feature>
<keyword evidence="3 7" id="KW-0413">Isomerase</keyword>
<dbReference type="InterPro" id="IPR029066">
    <property type="entry name" value="PLP-binding_barrel"/>
</dbReference>
<sequence length="298" mass="32777">MYEKNRAWIELNREHLLHNIKELQHLAGKRCELMPAVKADAYGHGDVLISSMLQDAGIRNYCTATVDEAVRLRQAGIQGQILILGYTHPDAFPELARYALTQTVVDTDYARELSEFSQKFSDYTDTRCPQESSALTDTGCPQKSSALTDAGCSHGSPASMRDFPGRTPGLPGSGGISVHIAIDTGMHRLGIPYENMGTLPSLWSLPGLQITGVFSHLCVSDGLTETEKRFTEQQIYRFRRAADALHARGITGFQTHIQGSYGILNYSQHHFDLARPGIALYGVLSSQNDRPAADVRLA</sequence>
<dbReference type="GO" id="GO:0005829">
    <property type="term" value="C:cytosol"/>
    <property type="evidence" value="ECO:0007669"/>
    <property type="project" value="TreeGrafter"/>
</dbReference>
<comment type="caution">
    <text evidence="7">The sequence shown here is derived from an EMBL/GenBank/DDBJ whole genome shotgun (WGS) entry which is preliminary data.</text>
</comment>
<reference evidence="7" key="2">
    <citation type="submission" date="2021-04" db="EMBL/GenBank/DDBJ databases">
        <authorList>
            <person name="Gilroy R."/>
        </authorList>
    </citation>
    <scope>NUCLEOTIDE SEQUENCE</scope>
    <source>
        <strain evidence="7">ChiGjej1B1-1692</strain>
    </source>
</reference>
<evidence type="ECO:0000259" key="6">
    <source>
        <dbReference type="Pfam" id="PF01168"/>
    </source>
</evidence>
<feature type="domain" description="Alanine racemase N-terminal" evidence="6">
    <location>
        <begin position="12"/>
        <end position="119"/>
    </location>
</feature>
<dbReference type="GO" id="GO:0008784">
    <property type="term" value="F:alanine racemase activity"/>
    <property type="evidence" value="ECO:0007669"/>
    <property type="project" value="UniProtKB-EC"/>
</dbReference>
<dbReference type="SUPFAM" id="SSF51419">
    <property type="entry name" value="PLP-binding barrel"/>
    <property type="match status" value="2"/>
</dbReference>
<feature type="modified residue" description="N6-(pyridoxal phosphate)lysine" evidence="4">
    <location>
        <position position="38"/>
    </location>
</feature>
<name>A0A9D2SXR5_9FIRM</name>